<evidence type="ECO:0000259" key="5">
    <source>
        <dbReference type="Pfam" id="PF02668"/>
    </source>
</evidence>
<dbReference type="STRING" id="145854.GA0074692_2106"/>
<evidence type="ECO:0000313" key="7">
    <source>
        <dbReference type="Proteomes" id="UP000198959"/>
    </source>
</evidence>
<evidence type="ECO:0000256" key="4">
    <source>
        <dbReference type="ARBA" id="ARBA00023194"/>
    </source>
</evidence>
<dbReference type="GO" id="GO:0017000">
    <property type="term" value="P:antibiotic biosynthetic process"/>
    <property type="evidence" value="ECO:0007669"/>
    <property type="project" value="UniProtKB-KW"/>
</dbReference>
<dbReference type="InterPro" id="IPR003819">
    <property type="entry name" value="TauD/TfdA-like"/>
</dbReference>
<organism evidence="6 7">
    <name type="scientific">Micromonospora pallida</name>
    <dbReference type="NCBI Taxonomy" id="145854"/>
    <lineage>
        <taxon>Bacteria</taxon>
        <taxon>Bacillati</taxon>
        <taxon>Actinomycetota</taxon>
        <taxon>Actinomycetes</taxon>
        <taxon>Micromonosporales</taxon>
        <taxon>Micromonosporaceae</taxon>
        <taxon>Micromonospora</taxon>
    </lineage>
</organism>
<evidence type="ECO:0000313" key="6">
    <source>
        <dbReference type="EMBL" id="SCL26214.1"/>
    </source>
</evidence>
<proteinExistence type="predicted"/>
<gene>
    <name evidence="6" type="ORF">GA0074692_2106</name>
</gene>
<comment type="cofactor">
    <cofactor evidence="1">
        <name>Fe(2+)</name>
        <dbReference type="ChEBI" id="CHEBI:29033"/>
    </cofactor>
</comment>
<keyword evidence="6" id="KW-0223">Dioxygenase</keyword>
<keyword evidence="3" id="KW-0408">Iron</keyword>
<dbReference type="AlphaFoldDB" id="A0A1C6S9Y6"/>
<dbReference type="Proteomes" id="UP000198959">
    <property type="component" value="Unassembled WGS sequence"/>
</dbReference>
<keyword evidence="2" id="KW-0560">Oxidoreductase</keyword>
<evidence type="ECO:0000256" key="3">
    <source>
        <dbReference type="ARBA" id="ARBA00023004"/>
    </source>
</evidence>
<keyword evidence="7" id="KW-1185">Reference proteome</keyword>
<accession>A0A1C6S9Y6</accession>
<dbReference type="PANTHER" id="PTHR10696:SF56">
    <property type="entry name" value="TAUD_TFDA-LIKE DOMAIN-CONTAINING PROTEIN"/>
    <property type="match status" value="1"/>
</dbReference>
<keyword evidence="4" id="KW-0045">Antibiotic biosynthesis</keyword>
<protein>
    <submittedName>
        <fullName evidence="6">Taurine catabolism dioxygenase TauD, TfdA family</fullName>
    </submittedName>
</protein>
<evidence type="ECO:0000256" key="1">
    <source>
        <dbReference type="ARBA" id="ARBA00001954"/>
    </source>
</evidence>
<dbReference type="InterPro" id="IPR050411">
    <property type="entry name" value="AlphaKG_dependent_hydroxylases"/>
</dbReference>
<sequence>MGPAGSEKGPCELKQLFVDYRDAAAACPVAVAPSGRGVDELGDRLDTYGFAIAEMPGSLSPQEAIDFLAKSWSLGEPYVPALYRLPGAEQFNRPYAEIRADDGGDHPGFAVRSAQEFHVDGTLDGPGDVPTVLMYCVRPAVQGGESLLFNSIGAFHALRETDPAAAAVLTRPTVLRRSSTLRGVEAHTDGPAFVVRDDGVIVNRYSDVPSTTTWIPPDGEEDALARALAFVRQESSSDGRYRLSVRLAAGECLIVRNDRVSHARQSYQDSAAQPRELLRATFGTSPQ</sequence>
<reference evidence="7" key="1">
    <citation type="submission" date="2016-06" db="EMBL/GenBank/DDBJ databases">
        <authorList>
            <person name="Varghese N."/>
            <person name="Submissions Spin"/>
        </authorList>
    </citation>
    <scope>NUCLEOTIDE SEQUENCE [LARGE SCALE GENOMIC DNA]</scope>
    <source>
        <strain evidence="7">DSM 43817</strain>
    </source>
</reference>
<dbReference type="GO" id="GO:0051213">
    <property type="term" value="F:dioxygenase activity"/>
    <property type="evidence" value="ECO:0007669"/>
    <property type="project" value="UniProtKB-KW"/>
</dbReference>
<dbReference type="PANTHER" id="PTHR10696">
    <property type="entry name" value="GAMMA-BUTYROBETAINE HYDROXYLASE-RELATED"/>
    <property type="match status" value="1"/>
</dbReference>
<dbReference type="SUPFAM" id="SSF51197">
    <property type="entry name" value="Clavaminate synthase-like"/>
    <property type="match status" value="1"/>
</dbReference>
<dbReference type="Pfam" id="PF02668">
    <property type="entry name" value="TauD"/>
    <property type="match status" value="1"/>
</dbReference>
<dbReference type="EMBL" id="FMHW01000002">
    <property type="protein sequence ID" value="SCL26214.1"/>
    <property type="molecule type" value="Genomic_DNA"/>
</dbReference>
<evidence type="ECO:0000256" key="2">
    <source>
        <dbReference type="ARBA" id="ARBA00023002"/>
    </source>
</evidence>
<dbReference type="Gene3D" id="3.60.130.10">
    <property type="entry name" value="Clavaminate synthase-like"/>
    <property type="match status" value="1"/>
</dbReference>
<name>A0A1C6S9Y6_9ACTN</name>
<feature type="domain" description="TauD/TfdA-like" evidence="5">
    <location>
        <begin position="38"/>
        <end position="281"/>
    </location>
</feature>
<dbReference type="InterPro" id="IPR042098">
    <property type="entry name" value="TauD-like_sf"/>
</dbReference>